<evidence type="ECO:0000256" key="10">
    <source>
        <dbReference type="ARBA" id="ARBA00023002"/>
    </source>
</evidence>
<evidence type="ECO:0000256" key="6">
    <source>
        <dbReference type="ARBA" id="ARBA00022617"/>
    </source>
</evidence>
<evidence type="ECO:0000256" key="4">
    <source>
        <dbReference type="ARBA" id="ARBA00004406"/>
    </source>
</evidence>
<dbReference type="Pfam" id="PF00067">
    <property type="entry name" value="p450"/>
    <property type="match status" value="1"/>
</dbReference>
<keyword evidence="9" id="KW-0492">Microsome</keyword>
<dbReference type="GO" id="GO:0005789">
    <property type="term" value="C:endoplasmic reticulum membrane"/>
    <property type="evidence" value="ECO:0007669"/>
    <property type="project" value="UniProtKB-SubCell"/>
</dbReference>
<keyword evidence="10" id="KW-0560">Oxidoreductase</keyword>
<dbReference type="PANTHER" id="PTHR24291:SF189">
    <property type="entry name" value="CYTOCHROME P450 4C3-RELATED"/>
    <property type="match status" value="1"/>
</dbReference>
<keyword evidence="13" id="KW-0472">Membrane</keyword>
<comment type="similarity">
    <text evidence="5">Belongs to the cytochrome P450 family.</text>
</comment>
<dbReference type="OrthoDB" id="1372046at2759"/>
<evidence type="ECO:0000256" key="11">
    <source>
        <dbReference type="ARBA" id="ARBA00023004"/>
    </source>
</evidence>
<dbReference type="InterPro" id="IPR001128">
    <property type="entry name" value="Cyt_P450"/>
</dbReference>
<dbReference type="GO" id="GO:0016705">
    <property type="term" value="F:oxidoreductase activity, acting on paired donors, with incorporation or reduction of molecular oxygen"/>
    <property type="evidence" value="ECO:0007669"/>
    <property type="project" value="InterPro"/>
</dbReference>
<keyword evidence="12" id="KW-0503">Monooxygenase</keyword>
<keyword evidence="6" id="KW-0349">Heme</keyword>
<reference evidence="14 15" key="1">
    <citation type="journal article" date="2019" name="Commun. Biol.">
        <title>The bagworm genome reveals a unique fibroin gene that provides high tensile strength.</title>
        <authorList>
            <person name="Kono N."/>
            <person name="Nakamura H."/>
            <person name="Ohtoshi R."/>
            <person name="Tomita M."/>
            <person name="Numata K."/>
            <person name="Arakawa K."/>
        </authorList>
    </citation>
    <scope>NUCLEOTIDE SEQUENCE [LARGE SCALE GENOMIC DNA]</scope>
</reference>
<sequence>MVTPIISISVPTWKIHHKKLSPAFNQHVLNGFMDVFNRQSSVMVEAMAKELGKEGFDAYAYTGAGTLEMICQTAMGIPTDQQNIVDPLYLEAANKIFDLMAKRVTKIWLHPQFMYNLLGYKKVEDDALRVLHHVSDTVVKKKRSDFIAKKKNNENGPETERPFRAFLDLMLELTAKDGIFTEKEIREEVDTVIAAGQETTGYAMLYILLLLGAHQEQQQKVYNELV</sequence>
<dbReference type="AlphaFoldDB" id="A0A4C1V2U4"/>
<dbReference type="Gene3D" id="1.10.630.10">
    <property type="entry name" value="Cytochrome P450"/>
    <property type="match status" value="1"/>
</dbReference>
<gene>
    <name evidence="14" type="primary">CYP4C1</name>
    <name evidence="14" type="ORF">EVAR_23946_1</name>
</gene>
<evidence type="ECO:0000313" key="14">
    <source>
        <dbReference type="EMBL" id="GBP32535.1"/>
    </source>
</evidence>
<dbReference type="InterPro" id="IPR036396">
    <property type="entry name" value="Cyt_P450_sf"/>
</dbReference>
<keyword evidence="11" id="KW-0408">Iron</keyword>
<comment type="caution">
    <text evidence="14">The sequence shown here is derived from an EMBL/GenBank/DDBJ whole genome shotgun (WGS) entry which is preliminary data.</text>
</comment>
<organism evidence="14 15">
    <name type="scientific">Eumeta variegata</name>
    <name type="common">Bagworm moth</name>
    <name type="synonym">Eumeta japonica</name>
    <dbReference type="NCBI Taxonomy" id="151549"/>
    <lineage>
        <taxon>Eukaryota</taxon>
        <taxon>Metazoa</taxon>
        <taxon>Ecdysozoa</taxon>
        <taxon>Arthropoda</taxon>
        <taxon>Hexapoda</taxon>
        <taxon>Insecta</taxon>
        <taxon>Pterygota</taxon>
        <taxon>Neoptera</taxon>
        <taxon>Endopterygota</taxon>
        <taxon>Lepidoptera</taxon>
        <taxon>Glossata</taxon>
        <taxon>Ditrysia</taxon>
        <taxon>Tineoidea</taxon>
        <taxon>Psychidae</taxon>
        <taxon>Oiketicinae</taxon>
        <taxon>Eumeta</taxon>
    </lineage>
</organism>
<dbReference type="GO" id="GO:0020037">
    <property type="term" value="F:heme binding"/>
    <property type="evidence" value="ECO:0007669"/>
    <property type="project" value="InterPro"/>
</dbReference>
<keyword evidence="8" id="KW-0256">Endoplasmic reticulum</keyword>
<evidence type="ECO:0000256" key="1">
    <source>
        <dbReference type="ARBA" id="ARBA00001971"/>
    </source>
</evidence>
<accession>A0A4C1V2U4</accession>
<evidence type="ECO:0000256" key="12">
    <source>
        <dbReference type="ARBA" id="ARBA00023033"/>
    </source>
</evidence>
<evidence type="ECO:0000256" key="13">
    <source>
        <dbReference type="ARBA" id="ARBA00023136"/>
    </source>
</evidence>
<dbReference type="GO" id="GO:0004497">
    <property type="term" value="F:monooxygenase activity"/>
    <property type="evidence" value="ECO:0007669"/>
    <property type="project" value="UniProtKB-KW"/>
</dbReference>
<evidence type="ECO:0000256" key="7">
    <source>
        <dbReference type="ARBA" id="ARBA00022723"/>
    </source>
</evidence>
<dbReference type="InterPro" id="IPR050196">
    <property type="entry name" value="Cytochrome_P450_Monoox"/>
</dbReference>
<protein>
    <submittedName>
        <fullName evidence="14">Cytochrome P450 4C1</fullName>
    </submittedName>
</protein>
<evidence type="ECO:0000256" key="5">
    <source>
        <dbReference type="ARBA" id="ARBA00010617"/>
    </source>
</evidence>
<dbReference type="EMBL" id="BGZK01000261">
    <property type="protein sequence ID" value="GBP32535.1"/>
    <property type="molecule type" value="Genomic_DNA"/>
</dbReference>
<dbReference type="STRING" id="151549.A0A4C1V2U4"/>
<comment type="cofactor">
    <cofactor evidence="1">
        <name>heme</name>
        <dbReference type="ChEBI" id="CHEBI:30413"/>
    </cofactor>
</comment>
<dbReference type="Proteomes" id="UP000299102">
    <property type="component" value="Unassembled WGS sequence"/>
</dbReference>
<evidence type="ECO:0000256" key="2">
    <source>
        <dbReference type="ARBA" id="ARBA00003690"/>
    </source>
</evidence>
<evidence type="ECO:0000313" key="15">
    <source>
        <dbReference type="Proteomes" id="UP000299102"/>
    </source>
</evidence>
<keyword evidence="7" id="KW-0479">Metal-binding</keyword>
<evidence type="ECO:0000256" key="8">
    <source>
        <dbReference type="ARBA" id="ARBA00022824"/>
    </source>
</evidence>
<name>A0A4C1V2U4_EUMVA</name>
<keyword evidence="15" id="KW-1185">Reference proteome</keyword>
<evidence type="ECO:0000256" key="9">
    <source>
        <dbReference type="ARBA" id="ARBA00022848"/>
    </source>
</evidence>
<comment type="function">
    <text evidence="2">May be involved in the metabolism of insect hormones and in the breakdown of synthetic insecticides.</text>
</comment>
<comment type="subcellular location">
    <subcellularLocation>
        <location evidence="4">Endoplasmic reticulum membrane</location>
        <topology evidence="4">Peripheral membrane protein</topology>
    </subcellularLocation>
    <subcellularLocation>
        <location evidence="3">Microsome membrane</location>
        <topology evidence="3">Peripheral membrane protein</topology>
    </subcellularLocation>
</comment>
<dbReference type="PANTHER" id="PTHR24291">
    <property type="entry name" value="CYTOCHROME P450 FAMILY 4"/>
    <property type="match status" value="1"/>
</dbReference>
<dbReference type="SUPFAM" id="SSF48264">
    <property type="entry name" value="Cytochrome P450"/>
    <property type="match status" value="1"/>
</dbReference>
<evidence type="ECO:0000256" key="3">
    <source>
        <dbReference type="ARBA" id="ARBA00004174"/>
    </source>
</evidence>
<dbReference type="GO" id="GO:0005506">
    <property type="term" value="F:iron ion binding"/>
    <property type="evidence" value="ECO:0007669"/>
    <property type="project" value="InterPro"/>
</dbReference>
<proteinExistence type="inferred from homology"/>